<dbReference type="GO" id="GO:0016747">
    <property type="term" value="F:acyltransferase activity, transferring groups other than amino-acyl groups"/>
    <property type="evidence" value="ECO:0007669"/>
    <property type="project" value="InterPro"/>
</dbReference>
<evidence type="ECO:0000313" key="3">
    <source>
        <dbReference type="EMBL" id="ATY33771.1"/>
    </source>
</evidence>
<feature type="transmembrane region" description="Helical" evidence="1">
    <location>
        <begin position="105"/>
        <end position="123"/>
    </location>
</feature>
<evidence type="ECO:0000313" key="4">
    <source>
        <dbReference type="Proteomes" id="UP000229081"/>
    </source>
</evidence>
<feature type="transmembrane region" description="Helical" evidence="1">
    <location>
        <begin position="199"/>
        <end position="218"/>
    </location>
</feature>
<keyword evidence="1" id="KW-0812">Transmembrane</keyword>
<feature type="transmembrane region" description="Helical" evidence="1">
    <location>
        <begin position="300"/>
        <end position="318"/>
    </location>
</feature>
<reference evidence="3 4" key="1">
    <citation type="submission" date="2017-11" db="EMBL/GenBank/DDBJ databases">
        <title>Complete genome sequence of Sphingomonas sp. Strain Cra20, a psychrotolerant potential plant growth promoting rhizobacteria.</title>
        <authorList>
            <person name="Luo Y."/>
        </authorList>
    </citation>
    <scope>NUCLEOTIDE SEQUENCE [LARGE SCALE GENOMIC DNA]</scope>
    <source>
        <strain evidence="3 4">Cra20</strain>
    </source>
</reference>
<dbReference type="InterPro" id="IPR002656">
    <property type="entry name" value="Acyl_transf_3_dom"/>
</dbReference>
<feature type="transmembrane region" description="Helical" evidence="1">
    <location>
        <begin position="330"/>
        <end position="348"/>
    </location>
</feature>
<feature type="transmembrane region" description="Helical" evidence="1">
    <location>
        <begin position="262"/>
        <end position="280"/>
    </location>
</feature>
<dbReference type="PANTHER" id="PTHR36927">
    <property type="entry name" value="BLR4337 PROTEIN"/>
    <property type="match status" value="1"/>
</dbReference>
<feature type="transmembrane region" description="Helical" evidence="1">
    <location>
        <begin position="27"/>
        <end position="50"/>
    </location>
</feature>
<evidence type="ECO:0000259" key="2">
    <source>
        <dbReference type="Pfam" id="PF01757"/>
    </source>
</evidence>
<dbReference type="InterPro" id="IPR050623">
    <property type="entry name" value="Glucan_succinyl_AcylTrfase"/>
</dbReference>
<accession>A0A2K8MQM9</accession>
<dbReference type="Pfam" id="PF01757">
    <property type="entry name" value="Acyl_transf_3"/>
    <property type="match status" value="1"/>
</dbReference>
<feature type="transmembrane region" description="Helical" evidence="1">
    <location>
        <begin position="238"/>
        <end position="255"/>
    </location>
</feature>
<dbReference type="KEGG" id="sphc:CVN68_18895"/>
<organism evidence="3 4">
    <name type="scientific">Sphingomonas psychrotolerans</name>
    <dbReference type="NCBI Taxonomy" id="1327635"/>
    <lineage>
        <taxon>Bacteria</taxon>
        <taxon>Pseudomonadati</taxon>
        <taxon>Pseudomonadota</taxon>
        <taxon>Alphaproteobacteria</taxon>
        <taxon>Sphingomonadales</taxon>
        <taxon>Sphingomonadaceae</taxon>
        <taxon>Sphingomonas</taxon>
    </lineage>
</organism>
<dbReference type="AlphaFoldDB" id="A0A2K8MQM9"/>
<feature type="transmembrane region" description="Helical" evidence="1">
    <location>
        <begin position="158"/>
        <end position="178"/>
    </location>
</feature>
<sequence length="409" mass="45823">MVEDKVLTAPRANIGTQQSQRHYGMDWLRIAAFALLIVYHVAMVFAPWAWVIKTSHSYPQLIAPMALLTPWRLPLLFAVSGYASRKLFDRSGGAPAFARSRALRLLVPLAFGMAAVVPVEMWVRVMETGYPHGYLRFWAIDYWRAGSFYEREFPSWEHLWFVAYLAAYSLLLAAALAWRGPKVLRALARLADWLTHRWRLLWVPAVVLVTLRLGLLFVAPERQGLVSDWGGHSQYVPLFLFGFALAGAPQLWLAVARIWKAALAAAAIAGAVIVAIEIAYPGTAVPSHELMALDRAARAVMAWGMIPALFHVAETWWNRDHEWRKPLAEAVFPFYIIHHPAIVVIAWYSLPLDLNPFAEFALLLGGTTAICFTVYAIGRRIGWLRPLIGLRPLARGSRSAREASISGVP</sequence>
<evidence type="ECO:0000256" key="1">
    <source>
        <dbReference type="SAM" id="Phobius"/>
    </source>
</evidence>
<dbReference type="PANTHER" id="PTHR36927:SF3">
    <property type="entry name" value="GLUCANS BIOSYNTHESIS PROTEIN C"/>
    <property type="match status" value="1"/>
</dbReference>
<dbReference type="Proteomes" id="UP000229081">
    <property type="component" value="Chromosome"/>
</dbReference>
<name>A0A2K8MQM9_9SPHN</name>
<keyword evidence="1" id="KW-1133">Transmembrane helix</keyword>
<keyword evidence="4" id="KW-1185">Reference proteome</keyword>
<feature type="transmembrane region" description="Helical" evidence="1">
    <location>
        <begin position="360"/>
        <end position="378"/>
    </location>
</feature>
<feature type="transmembrane region" description="Helical" evidence="1">
    <location>
        <begin position="62"/>
        <end position="84"/>
    </location>
</feature>
<proteinExistence type="predicted"/>
<dbReference type="EMBL" id="CP024923">
    <property type="protein sequence ID" value="ATY33771.1"/>
    <property type="molecule type" value="Genomic_DNA"/>
</dbReference>
<keyword evidence="1" id="KW-0472">Membrane</keyword>
<feature type="domain" description="Acyltransferase 3" evidence="2">
    <location>
        <begin position="23"/>
        <end position="375"/>
    </location>
</feature>
<gene>
    <name evidence="3" type="ORF">CVN68_18895</name>
</gene>
<protein>
    <recommendedName>
        <fullName evidence="2">Acyltransferase 3 domain-containing protein</fullName>
    </recommendedName>
</protein>